<gene>
    <name evidence="1" type="ORF">ABXS05_11290</name>
    <name evidence="2" type="ORF">ACETRX_09465</name>
</gene>
<name>A0ABV3PKG8_9HYPH</name>
<dbReference type="Proteomes" id="UP001595190">
    <property type="component" value="Unassembled WGS sequence"/>
</dbReference>
<protein>
    <submittedName>
        <fullName evidence="1">Uncharacterized protein</fullName>
    </submittedName>
</protein>
<organism evidence="1 3">
    <name type="scientific">Labrys neptuniae</name>
    <dbReference type="NCBI Taxonomy" id="376174"/>
    <lineage>
        <taxon>Bacteria</taxon>
        <taxon>Pseudomonadati</taxon>
        <taxon>Pseudomonadota</taxon>
        <taxon>Alphaproteobacteria</taxon>
        <taxon>Hyphomicrobiales</taxon>
        <taxon>Xanthobacteraceae</taxon>
        <taxon>Labrys</taxon>
    </lineage>
</organism>
<evidence type="ECO:0000313" key="2">
    <source>
        <dbReference type="EMBL" id="MFC2249838.1"/>
    </source>
</evidence>
<keyword evidence="3" id="KW-1185">Reference proteome</keyword>
<proteinExistence type="predicted"/>
<dbReference type="EMBL" id="JBFNQD010000003">
    <property type="protein sequence ID" value="MEW9306125.1"/>
    <property type="molecule type" value="Genomic_DNA"/>
</dbReference>
<sequence length="194" mass="21403">MFFKRKKSAASDGPATEEQIAGIFDQIMALGPGDLSTLEGVSRDVGNAILTLEDSPNGRLWSAMTALGWAAPEAFEIPDEGLPRLPVKSFKLLPAGKEPVSQLLEKCFAEHAARPRNPLHEQIDMCNDFIARLREHVIIHGGGMQEFVGHIAFVAAKTVHTFANEENKNDVLRKMFDISGIYLSKMREAEDNKT</sequence>
<evidence type="ECO:0000313" key="4">
    <source>
        <dbReference type="Proteomes" id="UP001595190"/>
    </source>
</evidence>
<evidence type="ECO:0000313" key="1">
    <source>
        <dbReference type="EMBL" id="MEW9306125.1"/>
    </source>
</evidence>
<dbReference type="RefSeq" id="WP_367623974.1">
    <property type="nucleotide sequence ID" value="NZ_JBFNQD010000003.1"/>
</dbReference>
<reference evidence="2 4" key="2">
    <citation type="submission" date="2024-09" db="EMBL/GenBank/DDBJ databases">
        <title>Description of Labrys sedimenti sp. nov., isolated from a diclofenac-degrading enrichment culture, and genome-based reclassification of Labrys portucalensis as a later heterotypic synonym of Labrys neptuniae.</title>
        <authorList>
            <person name="Tancsics A."/>
            <person name="Csepanyi A."/>
        </authorList>
    </citation>
    <scope>NUCLEOTIDE SEQUENCE [LARGE SCALE GENOMIC DNA]</scope>
    <source>
        <strain evidence="2 4">LMG 23412</strain>
    </source>
</reference>
<evidence type="ECO:0000313" key="3">
    <source>
        <dbReference type="Proteomes" id="UP001555786"/>
    </source>
</evidence>
<dbReference type="EMBL" id="JBHGPK010000002">
    <property type="protein sequence ID" value="MFC2249838.1"/>
    <property type="molecule type" value="Genomic_DNA"/>
</dbReference>
<accession>A0ABV3PKG8</accession>
<comment type="caution">
    <text evidence="1">The sequence shown here is derived from an EMBL/GenBank/DDBJ whole genome shotgun (WGS) entry which is preliminary data.</text>
</comment>
<dbReference type="Proteomes" id="UP001555786">
    <property type="component" value="Unassembled WGS sequence"/>
</dbReference>
<reference evidence="1 3" key="1">
    <citation type="submission" date="2024-07" db="EMBL/GenBank/DDBJ databases">
        <title>Description of Labrys sedimenti sp. nov., isolated from a diclofenac-degrading enrichment culture.</title>
        <authorList>
            <person name="Tancsics A."/>
            <person name="Csepanyi A."/>
        </authorList>
    </citation>
    <scope>NUCLEOTIDE SEQUENCE [LARGE SCALE GENOMIC DNA]</scope>
    <source>
        <strain evidence="1 3">LMG 23578</strain>
    </source>
</reference>